<dbReference type="Pfam" id="PF06831">
    <property type="entry name" value="H2TH"/>
    <property type="match status" value="1"/>
</dbReference>
<protein>
    <recommendedName>
        <fullName evidence="19">DNA-(apurinic or apyrimidinic site) lyase</fullName>
    </recommendedName>
</protein>
<dbReference type="Pfam" id="PF01149">
    <property type="entry name" value="Fapy_DNA_glyco"/>
    <property type="match status" value="1"/>
</dbReference>
<dbReference type="SUPFAM" id="SSF46946">
    <property type="entry name" value="S13-like H2TH domain"/>
    <property type="match status" value="1"/>
</dbReference>
<organism evidence="18">
    <name type="scientific">marine metagenome</name>
    <dbReference type="NCBI Taxonomy" id="408172"/>
    <lineage>
        <taxon>unclassified sequences</taxon>
        <taxon>metagenomes</taxon>
        <taxon>ecological metagenomes</taxon>
    </lineage>
</organism>
<reference evidence="18" key="1">
    <citation type="submission" date="2018-05" db="EMBL/GenBank/DDBJ databases">
        <authorList>
            <person name="Lanie J.A."/>
            <person name="Ng W.-L."/>
            <person name="Kazmierczak K.M."/>
            <person name="Andrzejewski T.M."/>
            <person name="Davidsen T.M."/>
            <person name="Wayne K.J."/>
            <person name="Tettelin H."/>
            <person name="Glass J.I."/>
            <person name="Rusch D."/>
            <person name="Podicherti R."/>
            <person name="Tsui H.-C.T."/>
            <person name="Winkler M.E."/>
        </authorList>
    </citation>
    <scope>NUCLEOTIDE SEQUENCE</scope>
</reference>
<comment type="catalytic activity">
    <reaction evidence="1">
        <text>Hydrolysis of DNA containing ring-opened 7-methylguanine residues, releasing 2,6-diamino-4-hydroxy-5-(N-methyl)formamidopyrimidine.</text>
        <dbReference type="EC" id="3.2.2.23"/>
    </reaction>
</comment>
<dbReference type="GO" id="GO:0008270">
    <property type="term" value="F:zinc ion binding"/>
    <property type="evidence" value="ECO:0007669"/>
    <property type="project" value="UniProtKB-KW"/>
</dbReference>
<dbReference type="SMART" id="SM01232">
    <property type="entry name" value="H2TH"/>
    <property type="match status" value="1"/>
</dbReference>
<evidence type="ECO:0000256" key="7">
    <source>
        <dbReference type="ARBA" id="ARBA00022771"/>
    </source>
</evidence>
<dbReference type="GO" id="GO:0034039">
    <property type="term" value="F:8-oxo-7,8-dihydroguanine DNA N-glycosylase activity"/>
    <property type="evidence" value="ECO:0007669"/>
    <property type="project" value="TreeGrafter"/>
</dbReference>
<dbReference type="PANTHER" id="PTHR22993:SF9">
    <property type="entry name" value="FORMAMIDOPYRIMIDINE-DNA GLYCOSYLASE"/>
    <property type="match status" value="1"/>
</dbReference>
<keyword evidence="14" id="KW-0326">Glycosidase</keyword>
<dbReference type="InterPro" id="IPR015886">
    <property type="entry name" value="H2TH_FPG"/>
</dbReference>
<gene>
    <name evidence="18" type="ORF">METZ01_LOCUS72686</name>
</gene>
<dbReference type="NCBIfam" id="TIGR00577">
    <property type="entry name" value="fpg"/>
    <property type="match status" value="1"/>
</dbReference>
<dbReference type="SUPFAM" id="SSF81624">
    <property type="entry name" value="N-terminal domain of MutM-like DNA repair proteins"/>
    <property type="match status" value="1"/>
</dbReference>
<evidence type="ECO:0000256" key="14">
    <source>
        <dbReference type="ARBA" id="ARBA00023295"/>
    </source>
</evidence>
<evidence type="ECO:0000256" key="1">
    <source>
        <dbReference type="ARBA" id="ARBA00001668"/>
    </source>
</evidence>
<feature type="domain" description="Formamidopyrimidine-DNA glycosylase catalytic" evidence="17">
    <location>
        <begin position="1"/>
        <end position="65"/>
    </location>
</feature>
<dbReference type="InterPro" id="IPR012319">
    <property type="entry name" value="FPG_cat"/>
</dbReference>
<keyword evidence="12" id="KW-0456">Lyase</keyword>
<dbReference type="GO" id="GO:0140078">
    <property type="term" value="F:class I DNA-(apurinic or apyrimidinic site) endonuclease activity"/>
    <property type="evidence" value="ECO:0007669"/>
    <property type="project" value="UniProtKB-EC"/>
</dbReference>
<evidence type="ECO:0000256" key="13">
    <source>
        <dbReference type="ARBA" id="ARBA00023268"/>
    </source>
</evidence>
<dbReference type="GO" id="GO:0006284">
    <property type="term" value="P:base-excision repair"/>
    <property type="evidence" value="ECO:0007669"/>
    <property type="project" value="InterPro"/>
</dbReference>
<keyword evidence="9" id="KW-0862">Zinc</keyword>
<dbReference type="GO" id="GO:0003684">
    <property type="term" value="F:damaged DNA binding"/>
    <property type="evidence" value="ECO:0007669"/>
    <property type="project" value="InterPro"/>
</dbReference>
<evidence type="ECO:0000313" key="18">
    <source>
        <dbReference type="EMBL" id="SVA19832.1"/>
    </source>
</evidence>
<dbReference type="EMBL" id="UINC01005210">
    <property type="protein sequence ID" value="SVA19832.1"/>
    <property type="molecule type" value="Genomic_DNA"/>
</dbReference>
<name>A0A381TUW4_9ZZZZ</name>
<keyword evidence="13" id="KW-0511">Multifunctional enzyme</keyword>
<keyword evidence="6" id="KW-0227">DNA damage</keyword>
<feature type="domain" description="FPG-type" evidence="16">
    <location>
        <begin position="188"/>
        <end position="218"/>
    </location>
</feature>
<evidence type="ECO:0000256" key="8">
    <source>
        <dbReference type="ARBA" id="ARBA00022801"/>
    </source>
</evidence>
<evidence type="ECO:0000256" key="12">
    <source>
        <dbReference type="ARBA" id="ARBA00023239"/>
    </source>
</evidence>
<evidence type="ECO:0000256" key="5">
    <source>
        <dbReference type="ARBA" id="ARBA00022723"/>
    </source>
</evidence>
<dbReference type="FunFam" id="1.10.8.50:FF:000003">
    <property type="entry name" value="Formamidopyrimidine-DNA glycosylase"/>
    <property type="match status" value="1"/>
</dbReference>
<dbReference type="InterPro" id="IPR010979">
    <property type="entry name" value="Ribosomal_uS13-like_H2TH"/>
</dbReference>
<evidence type="ECO:0000256" key="11">
    <source>
        <dbReference type="ARBA" id="ARBA00023204"/>
    </source>
</evidence>
<comment type="cofactor">
    <cofactor evidence="2">
        <name>Zn(2+)</name>
        <dbReference type="ChEBI" id="CHEBI:29105"/>
    </cofactor>
</comment>
<keyword evidence="7" id="KW-0863">Zinc-finger</keyword>
<dbReference type="NCBIfam" id="NF002211">
    <property type="entry name" value="PRK01103.1"/>
    <property type="match status" value="1"/>
</dbReference>
<keyword evidence="11" id="KW-0234">DNA repair</keyword>
<dbReference type="SUPFAM" id="SSF57716">
    <property type="entry name" value="Glucocorticoid receptor-like (DNA-binding domain)"/>
    <property type="match status" value="1"/>
</dbReference>
<dbReference type="PANTHER" id="PTHR22993">
    <property type="entry name" value="FORMAMIDOPYRIMIDINE-DNA GLYCOSYLASE"/>
    <property type="match status" value="1"/>
</dbReference>
<dbReference type="SMART" id="SM00898">
    <property type="entry name" value="Fapy_DNA_glyco"/>
    <property type="match status" value="1"/>
</dbReference>
<evidence type="ECO:0000256" key="15">
    <source>
        <dbReference type="ARBA" id="ARBA00044632"/>
    </source>
</evidence>
<evidence type="ECO:0000256" key="10">
    <source>
        <dbReference type="ARBA" id="ARBA00023125"/>
    </source>
</evidence>
<feature type="non-terminal residue" evidence="18">
    <location>
        <position position="218"/>
    </location>
</feature>
<evidence type="ECO:0000259" key="17">
    <source>
        <dbReference type="PROSITE" id="PS51068"/>
    </source>
</evidence>
<dbReference type="InterPro" id="IPR000214">
    <property type="entry name" value="Znf_DNA_glyclase/AP_lyase"/>
</dbReference>
<feature type="non-terminal residue" evidence="18">
    <location>
        <position position="1"/>
    </location>
</feature>
<comment type="subunit">
    <text evidence="4">Monomer.</text>
</comment>
<accession>A0A381TUW4</accession>
<comment type="similarity">
    <text evidence="3">Belongs to the FPG family.</text>
</comment>
<comment type="catalytic activity">
    <reaction evidence="15">
        <text>2'-deoxyribonucleotide-(2'-deoxyribose 5'-phosphate)-2'-deoxyribonucleotide-DNA = a 3'-end 2'-deoxyribonucleotide-(2,3-dehydro-2,3-deoxyribose 5'-phosphate)-DNA + a 5'-end 5'-phospho-2'-deoxyribonucleoside-DNA + H(+)</text>
        <dbReference type="Rhea" id="RHEA:66592"/>
        <dbReference type="Rhea" id="RHEA-COMP:13180"/>
        <dbReference type="Rhea" id="RHEA-COMP:16897"/>
        <dbReference type="Rhea" id="RHEA-COMP:17067"/>
        <dbReference type="ChEBI" id="CHEBI:15378"/>
        <dbReference type="ChEBI" id="CHEBI:136412"/>
        <dbReference type="ChEBI" id="CHEBI:157695"/>
        <dbReference type="ChEBI" id="CHEBI:167181"/>
        <dbReference type="EC" id="4.2.99.18"/>
    </reaction>
</comment>
<keyword evidence="5" id="KW-0479">Metal-binding</keyword>
<evidence type="ECO:0000256" key="2">
    <source>
        <dbReference type="ARBA" id="ARBA00001947"/>
    </source>
</evidence>
<dbReference type="AlphaFoldDB" id="A0A381TUW4"/>
<dbReference type="InterPro" id="IPR035937">
    <property type="entry name" value="FPG_N"/>
</dbReference>
<evidence type="ECO:0008006" key="19">
    <source>
        <dbReference type="Google" id="ProtNLM"/>
    </source>
</evidence>
<dbReference type="InterPro" id="IPR020629">
    <property type="entry name" value="FPG_Glyclase"/>
</dbReference>
<keyword evidence="10" id="KW-0238">DNA-binding</keyword>
<dbReference type="PROSITE" id="PS51068">
    <property type="entry name" value="FPG_CAT"/>
    <property type="match status" value="1"/>
</dbReference>
<dbReference type="PROSITE" id="PS51066">
    <property type="entry name" value="ZF_FPG_2"/>
    <property type="match status" value="1"/>
</dbReference>
<evidence type="ECO:0000256" key="9">
    <source>
        <dbReference type="ARBA" id="ARBA00022833"/>
    </source>
</evidence>
<evidence type="ECO:0000259" key="16">
    <source>
        <dbReference type="PROSITE" id="PS51066"/>
    </source>
</evidence>
<evidence type="ECO:0000256" key="3">
    <source>
        <dbReference type="ARBA" id="ARBA00009409"/>
    </source>
</evidence>
<proteinExistence type="inferred from homology"/>
<keyword evidence="8" id="KW-0378">Hydrolase</keyword>
<dbReference type="Gene3D" id="3.20.190.10">
    <property type="entry name" value="MutM-like, N-terminal"/>
    <property type="match status" value="1"/>
</dbReference>
<evidence type="ECO:0000256" key="4">
    <source>
        <dbReference type="ARBA" id="ARBA00011245"/>
    </source>
</evidence>
<evidence type="ECO:0000256" key="6">
    <source>
        <dbReference type="ARBA" id="ARBA00022763"/>
    </source>
</evidence>
<sequence length="218" mass="25262">MVYKISRRAKYILFNLEKSQLLLHLGMSGTIRISQKNSNLYKKHDHIELVFKKGKIIFNDPRRFGSIHLISSPYNHFLLNKLGPEPLSENFNGEYFYQKIKNSLAPIKSALMNQHHVVGIGNIYANEVLFDARIRPTRKCRTLTKKETISIDFSIKKILNRAIELGGTTLKDFYQPDGNKGYFKIELSVYDRANKKCKACKKQSIKKIILAQRATYFC</sequence>
<dbReference type="Gene3D" id="1.10.8.50">
    <property type="match status" value="1"/>
</dbReference>